<evidence type="ECO:0000256" key="3">
    <source>
        <dbReference type="ARBA" id="ARBA00022692"/>
    </source>
</evidence>
<organism evidence="7 8">
    <name type="scientific">Nocardia jinanensis</name>
    <dbReference type="NCBI Taxonomy" id="382504"/>
    <lineage>
        <taxon>Bacteria</taxon>
        <taxon>Bacillati</taxon>
        <taxon>Actinomycetota</taxon>
        <taxon>Actinomycetes</taxon>
        <taxon>Mycobacteriales</taxon>
        <taxon>Nocardiaceae</taxon>
        <taxon>Nocardia</taxon>
    </lineage>
</organism>
<evidence type="ECO:0000256" key="1">
    <source>
        <dbReference type="ARBA" id="ARBA00004651"/>
    </source>
</evidence>
<evidence type="ECO:0000313" key="8">
    <source>
        <dbReference type="Proteomes" id="UP000638263"/>
    </source>
</evidence>
<keyword evidence="4 6" id="KW-1133">Transmembrane helix</keyword>
<dbReference type="Pfam" id="PF03626">
    <property type="entry name" value="COX4_pro"/>
    <property type="match status" value="1"/>
</dbReference>
<comment type="subcellular location">
    <subcellularLocation>
        <location evidence="1">Cell membrane</location>
        <topology evidence="1">Multi-pass membrane protein</topology>
    </subcellularLocation>
</comment>
<gene>
    <name evidence="7" type="ORF">GCM10011588_25730</name>
</gene>
<feature type="transmembrane region" description="Helical" evidence="6">
    <location>
        <begin position="12"/>
        <end position="31"/>
    </location>
</feature>
<keyword evidence="8" id="KW-1185">Reference proteome</keyword>
<proteinExistence type="predicted"/>
<keyword evidence="3 6" id="KW-0812">Transmembrane</keyword>
<evidence type="ECO:0000256" key="5">
    <source>
        <dbReference type="ARBA" id="ARBA00023136"/>
    </source>
</evidence>
<evidence type="ECO:0000256" key="6">
    <source>
        <dbReference type="SAM" id="Phobius"/>
    </source>
</evidence>
<feature type="transmembrane region" description="Helical" evidence="6">
    <location>
        <begin position="73"/>
        <end position="91"/>
    </location>
</feature>
<evidence type="ECO:0008006" key="9">
    <source>
        <dbReference type="Google" id="ProtNLM"/>
    </source>
</evidence>
<protein>
    <recommendedName>
        <fullName evidence="9">Cytochrome C oxidase subunit IV</fullName>
    </recommendedName>
</protein>
<dbReference type="EMBL" id="BMMH01000004">
    <property type="protein sequence ID" value="GGL10166.1"/>
    <property type="molecule type" value="Genomic_DNA"/>
</dbReference>
<dbReference type="GO" id="GO:0005886">
    <property type="term" value="C:plasma membrane"/>
    <property type="evidence" value="ECO:0007669"/>
    <property type="project" value="UniProtKB-SubCell"/>
</dbReference>
<evidence type="ECO:0000256" key="2">
    <source>
        <dbReference type="ARBA" id="ARBA00022475"/>
    </source>
</evidence>
<dbReference type="InterPro" id="IPR005171">
    <property type="entry name" value="Cyt_c_oxidase_su4_prok"/>
</dbReference>
<reference evidence="7" key="2">
    <citation type="submission" date="2020-09" db="EMBL/GenBank/DDBJ databases">
        <authorList>
            <person name="Sun Q."/>
            <person name="Zhou Y."/>
        </authorList>
    </citation>
    <scope>NUCLEOTIDE SEQUENCE</scope>
    <source>
        <strain evidence="7">CGMCC 4.3508</strain>
    </source>
</reference>
<name>A0A917RIW9_9NOCA</name>
<accession>A0A917RIW9</accession>
<dbReference type="Proteomes" id="UP000638263">
    <property type="component" value="Unassembled WGS sequence"/>
</dbReference>
<dbReference type="RefSeq" id="WP_058854298.1">
    <property type="nucleotide sequence ID" value="NZ_BMMH01000004.1"/>
</dbReference>
<keyword evidence="2" id="KW-1003">Cell membrane</keyword>
<sequence>METTTAFIRDRVTVVWGFLVAATLLSFWLGAEHGISSDNMRTAVILLVAFVKVRLIGLYFMELRDAPMALRGAFETYCLTAYVTLTAFYVVA</sequence>
<evidence type="ECO:0000313" key="7">
    <source>
        <dbReference type="EMBL" id="GGL10166.1"/>
    </source>
</evidence>
<comment type="caution">
    <text evidence="7">The sequence shown here is derived from an EMBL/GenBank/DDBJ whole genome shotgun (WGS) entry which is preliminary data.</text>
</comment>
<reference evidence="7" key="1">
    <citation type="journal article" date="2014" name="Int. J. Syst. Evol. Microbiol.">
        <title>Complete genome sequence of Corynebacterium casei LMG S-19264T (=DSM 44701T), isolated from a smear-ripened cheese.</title>
        <authorList>
            <consortium name="US DOE Joint Genome Institute (JGI-PGF)"/>
            <person name="Walter F."/>
            <person name="Albersmeier A."/>
            <person name="Kalinowski J."/>
            <person name="Ruckert C."/>
        </authorList>
    </citation>
    <scope>NUCLEOTIDE SEQUENCE</scope>
    <source>
        <strain evidence="7">CGMCC 4.3508</strain>
    </source>
</reference>
<dbReference type="AlphaFoldDB" id="A0A917RIW9"/>
<keyword evidence="5 6" id="KW-0472">Membrane</keyword>
<feature type="transmembrane region" description="Helical" evidence="6">
    <location>
        <begin position="43"/>
        <end position="61"/>
    </location>
</feature>
<evidence type="ECO:0000256" key="4">
    <source>
        <dbReference type="ARBA" id="ARBA00022989"/>
    </source>
</evidence>